<evidence type="ECO:0000256" key="4">
    <source>
        <dbReference type="ARBA" id="ARBA00022989"/>
    </source>
</evidence>
<evidence type="ECO:0000256" key="6">
    <source>
        <dbReference type="SAM" id="Phobius"/>
    </source>
</evidence>
<gene>
    <name evidence="8" type="primary">Contig11569.g12384</name>
    <name evidence="8" type="ORF">STYLEM_8215</name>
</gene>
<feature type="transmembrane region" description="Helical" evidence="6">
    <location>
        <begin position="1201"/>
        <end position="1224"/>
    </location>
</feature>
<dbReference type="Pfam" id="PF00520">
    <property type="entry name" value="Ion_trans"/>
    <property type="match status" value="1"/>
</dbReference>
<dbReference type="OrthoDB" id="437584at2759"/>
<dbReference type="GO" id="GO:0098703">
    <property type="term" value="P:calcium ion import across plasma membrane"/>
    <property type="evidence" value="ECO:0007669"/>
    <property type="project" value="TreeGrafter"/>
</dbReference>
<sequence length="1389" mass="165138">MTIHSKDENQMKIRILITRDDEEFKIYEYDDFNEKENFSQRLFESSSYIFEWPYLCYLQGQHHIIFQNIYNTKKAFCIEFKDKDQKDKGEITNIFISQQHLLYYVVQTETKYQVFETDLDLCKSLVFEQNDFSSRESINQFGYGSTQKLTSAQDRNLPIAIITKEDLNKKSIFQIFVRSPSYKEEIYTNKERIILILSDFKIYKKTSNKVIVVDTCHKIREVNQNIIAYNTVDEHQRQTNIIKIIKFGHSSAKSYQFHEEFDGRLINFLVQEGKLLTLVRPDNSDKYLIKIYKTDDELKCKLKYLIPTKDNTLIGNLQTVTYFQGSMIPANNDLYNIIFDKEKPEIHHYKNVIINSNEQQVAFYKKQKDIMTLAISPDGQKYLQKFIDDESSDKYIIVELVKVPKKELIKMDTMPNIPEERLISKSETIQNQKNNVDNFDTPKLHPQEQIDFSSLNILIKSGKMQEKEQITLDQLLKQYKKQKQKIICKMNNNYDILIGILQQNNSTQNKEKQQLKEVFLIKGLKDKNAKLYQIILQKDNDQQKFHYNQQFIQGDKDINIKQNDQNYGTLKQSYDILLTNEKVIMWSKNQIFYGDFSQLQNEETIILSKTGFEIDELDQQSFIQQVYAVGETKYFVKRQEDNKEFIKEKKYYFIFIKLVVDQKQGNVIKYNLLKEKENTSFDCAIKSQIFFDLSNQGHILDNESIIDTFQGIPLYYYKTGMQNIDEKSIFQNQIVAGPRFSQDNKLFLVKNQFYTPYSYFTLIQIDSQHDLTLKNQQFDPDSFHFFNNETELHTSVENYTQLEFLLNKYEKTNSNLLNLLFVQDKNGKNVLQKAIDDQNMRCIKLILDKLSLVSFNNVHAIKSNFKQLLQYEGFHSYLKLCYFKTSQMEKRTIFQRKQHKTLDNIIEAHNTSFMDKIFYEKFQDKEVQQRQVLIKALDAGWMLRSYYGIQFQIALSESENMEFFGINTVQLLVRYQWKFMKKKIIWNLFFPFIINMVLYNLYCSYFFEHLQSLDNKSQDGDVSDSFINLNSSIYSEIIQFIILLFTIQTLYVEYRQIIFHKAKYLKSFWNMLDMITVILAPSTVIMDLIQLNSQVIRPFMAVCNLIFYMRFFYFLRIFDSSAPIVRTINEITKSIRYFIYVFLLAIVGFGSSFQILSNNNDIGNQDARFVDSFIGAFMHQYRMALGDFQLDAFSIQYNVTLVYILFILSSLFSTVILLNMLVALMGESYDRVNSTLENHRVREHLQLIVENEFLINRKKQYKDVKYLIQIKDDNEVNNEDEQMQKLDKLYEMINDLKYQLKIQKKESQQQRDILKHNEIKSNDLKSQMTRIEFNSLPEKERHQLDINYEGLSLEQKLSQKFSENEHIKNIYSGIKSLMRNDQSKQKHIL</sequence>
<name>A0A078AAJ3_STYLE</name>
<keyword evidence="9" id="KW-1185">Reference proteome</keyword>
<dbReference type="PANTHER" id="PTHR10582:SF2">
    <property type="entry name" value="INACTIVE"/>
    <property type="match status" value="1"/>
</dbReference>
<dbReference type="PANTHER" id="PTHR10582">
    <property type="entry name" value="TRANSIENT RECEPTOR POTENTIAL ION CHANNEL PROTEIN"/>
    <property type="match status" value="1"/>
</dbReference>
<keyword evidence="4 6" id="KW-1133">Transmembrane helix</keyword>
<evidence type="ECO:0000313" key="8">
    <source>
        <dbReference type="EMBL" id="CDW79229.1"/>
    </source>
</evidence>
<dbReference type="InParanoid" id="A0A078AAJ3"/>
<dbReference type="GO" id="GO:0005886">
    <property type="term" value="C:plasma membrane"/>
    <property type="evidence" value="ECO:0007669"/>
    <property type="project" value="TreeGrafter"/>
</dbReference>
<keyword evidence="3" id="KW-0677">Repeat</keyword>
<reference evidence="8 9" key="1">
    <citation type="submission" date="2014-06" db="EMBL/GenBank/DDBJ databases">
        <authorList>
            <person name="Swart Estienne"/>
        </authorList>
    </citation>
    <scope>NUCLEOTIDE SEQUENCE [LARGE SCALE GENOMIC DNA]</scope>
    <source>
        <strain evidence="8 9">130c</strain>
    </source>
</reference>
<organism evidence="8 9">
    <name type="scientific">Stylonychia lemnae</name>
    <name type="common">Ciliate</name>
    <dbReference type="NCBI Taxonomy" id="5949"/>
    <lineage>
        <taxon>Eukaryota</taxon>
        <taxon>Sar</taxon>
        <taxon>Alveolata</taxon>
        <taxon>Ciliophora</taxon>
        <taxon>Intramacronucleata</taxon>
        <taxon>Spirotrichea</taxon>
        <taxon>Stichotrichia</taxon>
        <taxon>Sporadotrichida</taxon>
        <taxon>Oxytrichidae</taxon>
        <taxon>Stylonychinae</taxon>
        <taxon>Stylonychia</taxon>
    </lineage>
</organism>
<feature type="transmembrane region" description="Helical" evidence="6">
    <location>
        <begin position="1095"/>
        <end position="1116"/>
    </location>
</feature>
<keyword evidence="5 6" id="KW-0472">Membrane</keyword>
<feature type="transmembrane region" description="Helical" evidence="6">
    <location>
        <begin position="1068"/>
        <end position="1089"/>
    </location>
</feature>
<evidence type="ECO:0000259" key="7">
    <source>
        <dbReference type="Pfam" id="PF00520"/>
    </source>
</evidence>
<dbReference type="EMBL" id="CCKQ01007805">
    <property type="protein sequence ID" value="CDW79229.1"/>
    <property type="molecule type" value="Genomic_DNA"/>
</dbReference>
<feature type="transmembrane region" description="Helical" evidence="6">
    <location>
        <begin position="1137"/>
        <end position="1156"/>
    </location>
</feature>
<keyword evidence="2 6" id="KW-0812">Transmembrane</keyword>
<dbReference type="InterPro" id="IPR024862">
    <property type="entry name" value="TRPV"/>
</dbReference>
<dbReference type="GO" id="GO:0005216">
    <property type="term" value="F:monoatomic ion channel activity"/>
    <property type="evidence" value="ECO:0007669"/>
    <property type="project" value="InterPro"/>
</dbReference>
<evidence type="ECO:0000256" key="5">
    <source>
        <dbReference type="ARBA" id="ARBA00023136"/>
    </source>
</evidence>
<evidence type="ECO:0000256" key="3">
    <source>
        <dbReference type="ARBA" id="ARBA00022737"/>
    </source>
</evidence>
<protein>
    <submittedName>
        <fullName evidence="8">Wd-40 repeat protein</fullName>
    </submittedName>
</protein>
<comment type="subcellular location">
    <subcellularLocation>
        <location evidence="1">Membrane</location>
        <topology evidence="1">Multi-pass membrane protein</topology>
    </subcellularLocation>
</comment>
<evidence type="ECO:0000256" key="1">
    <source>
        <dbReference type="ARBA" id="ARBA00004141"/>
    </source>
</evidence>
<accession>A0A078AAJ3</accession>
<feature type="transmembrane region" description="Helical" evidence="6">
    <location>
        <begin position="984"/>
        <end position="1007"/>
    </location>
</feature>
<dbReference type="InterPro" id="IPR005821">
    <property type="entry name" value="Ion_trans_dom"/>
</dbReference>
<feature type="domain" description="Ion transport" evidence="7">
    <location>
        <begin position="989"/>
        <end position="1235"/>
    </location>
</feature>
<evidence type="ECO:0000313" key="9">
    <source>
        <dbReference type="Proteomes" id="UP000039865"/>
    </source>
</evidence>
<proteinExistence type="predicted"/>
<evidence type="ECO:0000256" key="2">
    <source>
        <dbReference type="ARBA" id="ARBA00022692"/>
    </source>
</evidence>
<dbReference type="Proteomes" id="UP000039865">
    <property type="component" value="Unassembled WGS sequence"/>
</dbReference>